<keyword evidence="1" id="KW-0812">Transmembrane</keyword>
<evidence type="ECO:0000256" key="1">
    <source>
        <dbReference type="SAM" id="Phobius"/>
    </source>
</evidence>
<feature type="transmembrane region" description="Helical" evidence="1">
    <location>
        <begin position="228"/>
        <end position="249"/>
    </location>
</feature>
<dbReference type="PANTHER" id="PTHR37185">
    <property type="entry name" value="MEMBRANE PROTEIN"/>
    <property type="match status" value="1"/>
</dbReference>
<dbReference type="InterPro" id="IPR018710">
    <property type="entry name" value="DUF2232"/>
</dbReference>
<evidence type="ECO:0000313" key="2">
    <source>
        <dbReference type="EMBL" id="KAK8916257.1"/>
    </source>
</evidence>
<reference evidence="2 3" key="1">
    <citation type="journal article" date="2022" name="Nat. Plants">
        <title>Genomes of leafy and leafless Platanthera orchids illuminate the evolution of mycoheterotrophy.</title>
        <authorList>
            <person name="Li M.H."/>
            <person name="Liu K.W."/>
            <person name="Li Z."/>
            <person name="Lu H.C."/>
            <person name="Ye Q.L."/>
            <person name="Zhang D."/>
            <person name="Wang J.Y."/>
            <person name="Li Y.F."/>
            <person name="Zhong Z.M."/>
            <person name="Liu X."/>
            <person name="Yu X."/>
            <person name="Liu D.K."/>
            <person name="Tu X.D."/>
            <person name="Liu B."/>
            <person name="Hao Y."/>
            <person name="Liao X.Y."/>
            <person name="Jiang Y.T."/>
            <person name="Sun W.H."/>
            <person name="Chen J."/>
            <person name="Chen Y.Q."/>
            <person name="Ai Y."/>
            <person name="Zhai J.W."/>
            <person name="Wu S.S."/>
            <person name="Zhou Z."/>
            <person name="Hsiao Y.Y."/>
            <person name="Wu W.L."/>
            <person name="Chen Y.Y."/>
            <person name="Lin Y.F."/>
            <person name="Hsu J.L."/>
            <person name="Li C.Y."/>
            <person name="Wang Z.W."/>
            <person name="Zhao X."/>
            <person name="Zhong W.Y."/>
            <person name="Ma X.K."/>
            <person name="Ma L."/>
            <person name="Huang J."/>
            <person name="Chen G.Z."/>
            <person name="Huang M.Z."/>
            <person name="Huang L."/>
            <person name="Peng D.H."/>
            <person name="Luo Y.B."/>
            <person name="Zou S.Q."/>
            <person name="Chen S.P."/>
            <person name="Lan S."/>
            <person name="Tsai W.C."/>
            <person name="Van de Peer Y."/>
            <person name="Liu Z.J."/>
        </authorList>
    </citation>
    <scope>NUCLEOTIDE SEQUENCE [LARGE SCALE GENOMIC DNA]</scope>
    <source>
        <strain evidence="2">Lor287</strain>
    </source>
</reference>
<accession>A0AAP0AV18</accession>
<dbReference type="AlphaFoldDB" id="A0AAP0AV18"/>
<feature type="transmembrane region" description="Helical" evidence="1">
    <location>
        <begin position="110"/>
        <end position="133"/>
    </location>
</feature>
<proteinExistence type="predicted"/>
<name>A0AAP0AV18_9ASPA</name>
<organism evidence="2 3">
    <name type="scientific">Platanthera zijinensis</name>
    <dbReference type="NCBI Taxonomy" id="2320716"/>
    <lineage>
        <taxon>Eukaryota</taxon>
        <taxon>Viridiplantae</taxon>
        <taxon>Streptophyta</taxon>
        <taxon>Embryophyta</taxon>
        <taxon>Tracheophyta</taxon>
        <taxon>Spermatophyta</taxon>
        <taxon>Magnoliopsida</taxon>
        <taxon>Liliopsida</taxon>
        <taxon>Asparagales</taxon>
        <taxon>Orchidaceae</taxon>
        <taxon>Orchidoideae</taxon>
        <taxon>Orchideae</taxon>
        <taxon>Orchidinae</taxon>
        <taxon>Platanthera</taxon>
    </lineage>
</organism>
<evidence type="ECO:0000313" key="3">
    <source>
        <dbReference type="Proteomes" id="UP001418222"/>
    </source>
</evidence>
<protein>
    <submittedName>
        <fullName evidence="2">Uncharacterized protein</fullName>
    </submittedName>
</protein>
<dbReference type="Proteomes" id="UP001418222">
    <property type="component" value="Unassembled WGS sequence"/>
</dbReference>
<keyword evidence="3" id="KW-1185">Reference proteome</keyword>
<gene>
    <name evidence="2" type="ORF">KSP39_PZI023013</name>
</gene>
<sequence>MSLLNLHQLTGVSCFPLPFRFPSPLLRFEAPRAQFSVIRSKKYVFCSSYTASPILFVSLTKQRRARVSLGRADERLGGKEYEQEEEESDDDLGEEGEVFQKTLRLVECSMFASVAGLAYFLSNSLAIEASYFVSEFHFKLISCMRWGLAAGRKTMVATAVLLFVLSGPLKATTYLLMHGLVGLTMGSLWRLRLSWGVSLALCTLVRLIGVIGYIMITSFLIRENILNLITINVHASLTYVLAAIGVNVIPTMGSIYAIFGTLLMLNCGFFVFLLHILYSVFLTKLGMKASLALPRWLEKAI</sequence>
<feature type="transmembrane region" description="Helical" evidence="1">
    <location>
        <begin position="255"/>
        <end position="278"/>
    </location>
</feature>
<feature type="transmembrane region" description="Helical" evidence="1">
    <location>
        <begin position="197"/>
        <end position="221"/>
    </location>
</feature>
<dbReference type="PANTHER" id="PTHR37185:SF3">
    <property type="entry name" value="MEMBRANE PROTEIN"/>
    <property type="match status" value="1"/>
</dbReference>
<dbReference type="EMBL" id="JBBWWQ010000020">
    <property type="protein sequence ID" value="KAK8916257.1"/>
    <property type="molecule type" value="Genomic_DNA"/>
</dbReference>
<keyword evidence="1" id="KW-1133">Transmembrane helix</keyword>
<keyword evidence="1" id="KW-0472">Membrane</keyword>
<comment type="caution">
    <text evidence="2">The sequence shown here is derived from an EMBL/GenBank/DDBJ whole genome shotgun (WGS) entry which is preliminary data.</text>
</comment>
<dbReference type="Pfam" id="PF09991">
    <property type="entry name" value="DUF2232"/>
    <property type="match status" value="1"/>
</dbReference>
<feature type="transmembrane region" description="Helical" evidence="1">
    <location>
        <begin position="154"/>
        <end position="177"/>
    </location>
</feature>